<proteinExistence type="predicted"/>
<dbReference type="PANTHER" id="PTHR33116">
    <property type="entry name" value="REVERSE TRANSCRIPTASE ZINC-BINDING DOMAIN-CONTAINING PROTEIN-RELATED-RELATED"/>
    <property type="match status" value="1"/>
</dbReference>
<protein>
    <recommendedName>
        <fullName evidence="3">Reverse transcriptase</fullName>
    </recommendedName>
</protein>
<gene>
    <name evidence="1" type="ORF">LIER_27187</name>
</gene>
<organism evidence="1 2">
    <name type="scientific">Lithospermum erythrorhizon</name>
    <name type="common">Purple gromwell</name>
    <name type="synonym">Lithospermum officinale var. erythrorhizon</name>
    <dbReference type="NCBI Taxonomy" id="34254"/>
    <lineage>
        <taxon>Eukaryota</taxon>
        <taxon>Viridiplantae</taxon>
        <taxon>Streptophyta</taxon>
        <taxon>Embryophyta</taxon>
        <taxon>Tracheophyta</taxon>
        <taxon>Spermatophyta</taxon>
        <taxon>Magnoliopsida</taxon>
        <taxon>eudicotyledons</taxon>
        <taxon>Gunneridae</taxon>
        <taxon>Pentapetalae</taxon>
        <taxon>asterids</taxon>
        <taxon>lamiids</taxon>
        <taxon>Boraginales</taxon>
        <taxon>Boraginaceae</taxon>
        <taxon>Boraginoideae</taxon>
        <taxon>Lithospermeae</taxon>
        <taxon>Lithospermum</taxon>
    </lineage>
</organism>
<dbReference type="PANTHER" id="PTHR33116:SF86">
    <property type="entry name" value="REVERSE TRANSCRIPTASE DOMAIN-CONTAINING PROTEIN"/>
    <property type="match status" value="1"/>
</dbReference>
<name>A0AAV3RH06_LITER</name>
<evidence type="ECO:0000313" key="2">
    <source>
        <dbReference type="Proteomes" id="UP001454036"/>
    </source>
</evidence>
<accession>A0AAV3RH06</accession>
<dbReference type="EMBL" id="BAABME010008684">
    <property type="protein sequence ID" value="GAA0173607.1"/>
    <property type="molecule type" value="Genomic_DNA"/>
</dbReference>
<sequence length="286" mass="32938">MTNFRPILFAYDRIEWNFLKVMMVQLNFSYKWINLIMDYVTSVSYSVLINGTQSGFFRPGRGELQGINMGDNTGTFSHLMFAGDTLLLGRASLAEAITFMNILKQYEIWSSPNISDYLKVAITSILGMLEVTTHEKYLGLSTSLGTSKKDFYSSLITRVKAKVKGSKPRLLSKVRKEIFIKSVLQAIPNYHMQCFLLPIHVCNKINSILSNYWWGSSEQKKSIYWTGWSKLCNTKANRGLGFRDLRLFNMALLSKQAWRIITDPHSQLARIYKPKYFPQGTFWNAQ</sequence>
<keyword evidence="2" id="KW-1185">Reference proteome</keyword>
<comment type="caution">
    <text evidence="1">The sequence shown here is derived from an EMBL/GenBank/DDBJ whole genome shotgun (WGS) entry which is preliminary data.</text>
</comment>
<dbReference type="AlphaFoldDB" id="A0AAV3RH06"/>
<evidence type="ECO:0008006" key="3">
    <source>
        <dbReference type="Google" id="ProtNLM"/>
    </source>
</evidence>
<evidence type="ECO:0000313" key="1">
    <source>
        <dbReference type="EMBL" id="GAA0173607.1"/>
    </source>
</evidence>
<reference evidence="1 2" key="1">
    <citation type="submission" date="2024-01" db="EMBL/GenBank/DDBJ databases">
        <title>The complete chloroplast genome sequence of Lithospermum erythrorhizon: insights into the phylogenetic relationship among Boraginaceae species and the maternal lineages of purple gromwells.</title>
        <authorList>
            <person name="Okada T."/>
            <person name="Watanabe K."/>
        </authorList>
    </citation>
    <scope>NUCLEOTIDE SEQUENCE [LARGE SCALE GENOMIC DNA]</scope>
</reference>
<dbReference type="Proteomes" id="UP001454036">
    <property type="component" value="Unassembled WGS sequence"/>
</dbReference>